<comment type="caution">
    <text evidence="3">The sequence shown here is derived from an EMBL/GenBank/DDBJ whole genome shotgun (WGS) entry which is preliminary data.</text>
</comment>
<reference evidence="3" key="1">
    <citation type="submission" date="2023-03" db="EMBL/GenBank/DDBJ databases">
        <title>Complete genome of Cladonia borealis.</title>
        <authorList>
            <person name="Park H."/>
        </authorList>
    </citation>
    <scope>NUCLEOTIDE SEQUENCE</scope>
    <source>
        <strain evidence="3">ANT050790</strain>
    </source>
</reference>
<keyword evidence="4" id="KW-1185">Reference proteome</keyword>
<dbReference type="EMBL" id="JAFEKC020000019">
    <property type="protein sequence ID" value="KAK0508924.1"/>
    <property type="molecule type" value="Genomic_DNA"/>
</dbReference>
<evidence type="ECO:0000313" key="3">
    <source>
        <dbReference type="EMBL" id="KAK0508924.1"/>
    </source>
</evidence>
<name>A0AA39QVY8_9LECA</name>
<feature type="region of interest" description="Disordered" evidence="1">
    <location>
        <begin position="92"/>
        <end position="124"/>
    </location>
</feature>
<dbReference type="AlphaFoldDB" id="A0AA39QVY8"/>
<keyword evidence="2" id="KW-0472">Membrane</keyword>
<sequence>MPAGDFRRRRGMNAATVFEATTPPAALRRHYEHWTETQKLTISMDFVGSPNFSDRSLPRHSANGPRRSRAGSRASSLDHRLSIIAEDASALPPVPAQSHTHGRPFRNRFLGDPPRYSNGSRPPQYSLWDVTGPNGEKFQDLRDNAYVARRGGWKRICLIAFIIIACIIALVVGLVVGLRKKSSSSSSSAASPSTTSSPSVTGPFPAGSWTFTTFLDSTSTNCTSNPLAWKCEPSVTYASSPTNSEATFNWIINSTSPSTFTISSTNNPFAINFSNASLTLLDANTPTERYSFTTTVQKQVFPSFSVKCFYNTTQFSANLYTKLAKSYPSNSSSVSTSSPAAAATSGAAGAAAGGVFANWNFAVDATQSIGGGDDVPACYNTDNGIVGSRVTDGYTVEPSTDFCSCAYKNYNP</sequence>
<organism evidence="3 4">
    <name type="scientific">Cladonia borealis</name>
    <dbReference type="NCBI Taxonomy" id="184061"/>
    <lineage>
        <taxon>Eukaryota</taxon>
        <taxon>Fungi</taxon>
        <taxon>Dikarya</taxon>
        <taxon>Ascomycota</taxon>
        <taxon>Pezizomycotina</taxon>
        <taxon>Lecanoromycetes</taxon>
        <taxon>OSLEUM clade</taxon>
        <taxon>Lecanoromycetidae</taxon>
        <taxon>Lecanorales</taxon>
        <taxon>Lecanorineae</taxon>
        <taxon>Cladoniaceae</taxon>
        <taxon>Cladonia</taxon>
    </lineage>
</organism>
<keyword evidence="2" id="KW-0812">Transmembrane</keyword>
<evidence type="ECO:0008006" key="5">
    <source>
        <dbReference type="Google" id="ProtNLM"/>
    </source>
</evidence>
<proteinExistence type="predicted"/>
<evidence type="ECO:0000313" key="4">
    <source>
        <dbReference type="Proteomes" id="UP001166286"/>
    </source>
</evidence>
<gene>
    <name evidence="3" type="ORF">JMJ35_008295</name>
</gene>
<keyword evidence="2" id="KW-1133">Transmembrane helix</keyword>
<evidence type="ECO:0000256" key="2">
    <source>
        <dbReference type="SAM" id="Phobius"/>
    </source>
</evidence>
<evidence type="ECO:0000256" key="1">
    <source>
        <dbReference type="SAM" id="MobiDB-lite"/>
    </source>
</evidence>
<feature type="region of interest" description="Disordered" evidence="1">
    <location>
        <begin position="52"/>
        <end position="75"/>
    </location>
</feature>
<protein>
    <recommendedName>
        <fullName evidence="5">Tat pathway signal sequence</fullName>
    </recommendedName>
</protein>
<accession>A0AA39QVY8</accession>
<feature type="transmembrane region" description="Helical" evidence="2">
    <location>
        <begin position="156"/>
        <end position="178"/>
    </location>
</feature>
<dbReference type="Proteomes" id="UP001166286">
    <property type="component" value="Unassembled WGS sequence"/>
</dbReference>